<proteinExistence type="predicted"/>
<dbReference type="EnsemblMetazoa" id="GPPI005538-RA">
    <property type="protein sequence ID" value="GPPI005538-PA"/>
    <property type="gene ID" value="GPPI005538"/>
</dbReference>
<feature type="compositionally biased region" description="Acidic residues" evidence="1">
    <location>
        <begin position="159"/>
        <end position="179"/>
    </location>
</feature>
<evidence type="ECO:0000313" key="2">
    <source>
        <dbReference type="EnsemblMetazoa" id="GPPI005538-PA"/>
    </source>
</evidence>
<evidence type="ECO:0000313" key="3">
    <source>
        <dbReference type="Proteomes" id="UP000092460"/>
    </source>
</evidence>
<dbReference type="EMBL" id="JXJN01002268">
    <property type="status" value="NOT_ANNOTATED_CDS"/>
    <property type="molecule type" value="Genomic_DNA"/>
</dbReference>
<sequence>MLPSGVEAIQHPERGDGITGPSILNINAQALILGIIYGNFGDLKLLLLEEFCRPPIDQFESKPQAESESESGKPLTPSKPKDDHDIESLGEFVVVEDANDDSFVVFWLFLMPLGGGIRFSSLLSISCVLLVWSSSLPIFSCSLSSSDANDANCASNQREDDECGDDDADGVGEDDWFLH</sequence>
<protein>
    <submittedName>
        <fullName evidence="2">Uncharacterized protein</fullName>
    </submittedName>
</protein>
<reference evidence="2" key="2">
    <citation type="submission" date="2020-05" db="UniProtKB">
        <authorList>
            <consortium name="EnsemblMetazoa"/>
        </authorList>
    </citation>
    <scope>IDENTIFICATION</scope>
    <source>
        <strain evidence="2">IAEA</strain>
    </source>
</reference>
<accession>A0A1B0AR67</accession>
<organism evidence="2 3">
    <name type="scientific">Glossina palpalis gambiensis</name>
    <dbReference type="NCBI Taxonomy" id="67801"/>
    <lineage>
        <taxon>Eukaryota</taxon>
        <taxon>Metazoa</taxon>
        <taxon>Ecdysozoa</taxon>
        <taxon>Arthropoda</taxon>
        <taxon>Hexapoda</taxon>
        <taxon>Insecta</taxon>
        <taxon>Pterygota</taxon>
        <taxon>Neoptera</taxon>
        <taxon>Endopterygota</taxon>
        <taxon>Diptera</taxon>
        <taxon>Brachycera</taxon>
        <taxon>Muscomorpha</taxon>
        <taxon>Hippoboscoidea</taxon>
        <taxon>Glossinidae</taxon>
        <taxon>Glossina</taxon>
    </lineage>
</organism>
<dbReference type="VEuPathDB" id="VectorBase:GPPI005538"/>
<feature type="region of interest" description="Disordered" evidence="1">
    <location>
        <begin position="59"/>
        <end position="84"/>
    </location>
</feature>
<dbReference type="AlphaFoldDB" id="A0A1B0AR67"/>
<reference evidence="3" key="1">
    <citation type="submission" date="2015-01" db="EMBL/GenBank/DDBJ databases">
        <authorList>
            <person name="Aksoy S."/>
            <person name="Warren W."/>
            <person name="Wilson R.K."/>
        </authorList>
    </citation>
    <scope>NUCLEOTIDE SEQUENCE [LARGE SCALE GENOMIC DNA]</scope>
    <source>
        <strain evidence="3">IAEA</strain>
    </source>
</reference>
<name>A0A1B0AR67_9MUSC</name>
<keyword evidence="3" id="KW-1185">Reference proteome</keyword>
<feature type="region of interest" description="Disordered" evidence="1">
    <location>
        <begin position="150"/>
        <end position="179"/>
    </location>
</feature>
<evidence type="ECO:0000256" key="1">
    <source>
        <dbReference type="SAM" id="MobiDB-lite"/>
    </source>
</evidence>
<dbReference type="Proteomes" id="UP000092460">
    <property type="component" value="Unassembled WGS sequence"/>
</dbReference>